<gene>
    <name evidence="1" type="ORF">MNAB215_250</name>
</gene>
<sequence>MSHHFDTPTGREDPRLNLCDFYLFAGDPGKTTVMAMTVNPAATADTCAPFRDEALYVFRFDTDSDTHEEVSFKLKFAEVVHSAAPAGGHAQTFELRLATGADAAQGGSGELIASGTTGVTVAGESGVRVFAGVVNDVFGANAGLNDFRDAFAAGVYKPEAFANHVNVFRDRTVAGIVVEAPNELISSTTRVQAWATVSLCGHAPGQQVARWGLPMFTHLHLNDDELSEAFNSTAPSGDNSRFVARTIDTVTKYVTLAGTSADPAAYARRVADLFGSITLPYELGTPASFDYTGMNGRGLMDNVLDNVLSVLTNSPLGAGVAPDPAQITAEFPYFSCP</sequence>
<evidence type="ECO:0000313" key="1">
    <source>
        <dbReference type="EMBL" id="SPM38075.1"/>
    </source>
</evidence>
<dbReference type="Proteomes" id="UP000240424">
    <property type="component" value="Unassembled WGS sequence"/>
</dbReference>
<evidence type="ECO:0000313" key="2">
    <source>
        <dbReference type="Proteomes" id="UP000240424"/>
    </source>
</evidence>
<dbReference type="AlphaFoldDB" id="A0A2U3P305"/>
<keyword evidence="2" id="KW-1185">Reference proteome</keyword>
<evidence type="ECO:0008006" key="3">
    <source>
        <dbReference type="Google" id="ProtNLM"/>
    </source>
</evidence>
<proteinExistence type="predicted"/>
<name>A0A2U3P305_9MYCO</name>
<dbReference type="InterPro" id="IPR025566">
    <property type="entry name" value="DUF4331"/>
</dbReference>
<protein>
    <recommendedName>
        <fullName evidence="3">DUF4331 domain-containing protein</fullName>
    </recommendedName>
</protein>
<dbReference type="Pfam" id="PF14224">
    <property type="entry name" value="DUF4331"/>
    <property type="match status" value="1"/>
</dbReference>
<reference evidence="1 2" key="1">
    <citation type="submission" date="2017-01" db="EMBL/GenBank/DDBJ databases">
        <authorList>
            <consortium name="Urmite Genomes"/>
        </authorList>
    </citation>
    <scope>NUCLEOTIDE SEQUENCE [LARGE SCALE GENOMIC DNA]</scope>
    <source>
        <strain evidence="1 2">AB215</strain>
    </source>
</reference>
<dbReference type="EMBL" id="FUEZ01000003">
    <property type="protein sequence ID" value="SPM38075.1"/>
    <property type="molecule type" value="Genomic_DNA"/>
</dbReference>
<dbReference type="STRING" id="1841861.GCA_900157365_04452"/>
<organism evidence="1 2">
    <name type="scientific">Mycobacterium numidiamassiliense</name>
    <dbReference type="NCBI Taxonomy" id="1841861"/>
    <lineage>
        <taxon>Bacteria</taxon>
        <taxon>Bacillati</taxon>
        <taxon>Actinomycetota</taxon>
        <taxon>Actinomycetes</taxon>
        <taxon>Mycobacteriales</taxon>
        <taxon>Mycobacteriaceae</taxon>
        <taxon>Mycobacterium</taxon>
    </lineage>
</organism>
<accession>A0A2U3P305</accession>